<dbReference type="EMBL" id="LJOD01000018">
    <property type="protein sequence ID" value="KPE49431.1"/>
    <property type="molecule type" value="Genomic_DNA"/>
</dbReference>
<keyword evidence="1" id="KW-1133">Transmembrane helix</keyword>
<organism evidence="2 3">
    <name type="scientific">Chryseobacterium indologenes</name>
    <name type="common">Flavobacterium indologenes</name>
    <dbReference type="NCBI Taxonomy" id="253"/>
    <lineage>
        <taxon>Bacteria</taxon>
        <taxon>Pseudomonadati</taxon>
        <taxon>Bacteroidota</taxon>
        <taxon>Flavobacteriia</taxon>
        <taxon>Flavobacteriales</taxon>
        <taxon>Weeksellaceae</taxon>
        <taxon>Chryseobacterium group</taxon>
        <taxon>Chryseobacterium</taxon>
    </lineage>
</organism>
<dbReference type="AlphaFoldDB" id="A0A0N0IU85"/>
<reference evidence="2 3" key="1">
    <citation type="journal article" date="2015" name="Genom Data">
        <title>Draft genome sequence of a multidrug-resistant Chryseobacterium indologenes isolate from Malaysia.</title>
        <authorList>
            <person name="Yu C.Y."/>
            <person name="Ang G.Y."/>
            <person name="Cheng H.J."/>
            <person name="Cheong Y.M."/>
            <person name="Yin W.F."/>
            <person name="Chan K.G."/>
        </authorList>
    </citation>
    <scope>NUCLEOTIDE SEQUENCE [LARGE SCALE GENOMIC DNA]</scope>
    <source>
        <strain evidence="2 3">CI_885</strain>
    </source>
</reference>
<dbReference type="OrthoDB" id="1250131at2"/>
<protein>
    <submittedName>
        <fullName evidence="2">Uncharacterized protein</fullName>
    </submittedName>
</protein>
<evidence type="ECO:0000313" key="3">
    <source>
        <dbReference type="Proteomes" id="UP000037953"/>
    </source>
</evidence>
<comment type="caution">
    <text evidence="2">The sequence shown here is derived from an EMBL/GenBank/DDBJ whole genome shotgun (WGS) entry which is preliminary data.</text>
</comment>
<accession>A0A0N0IU85</accession>
<evidence type="ECO:0000313" key="2">
    <source>
        <dbReference type="EMBL" id="KPE49431.1"/>
    </source>
</evidence>
<keyword evidence="1" id="KW-0812">Transmembrane</keyword>
<reference evidence="3" key="2">
    <citation type="submission" date="2015-09" db="EMBL/GenBank/DDBJ databases">
        <title>Draft genome sequence of a multidrug-resistant Chryseobacterium indologenes isolate from Malaysia.</title>
        <authorList>
            <person name="Yu C.Y."/>
            <person name="Ang G.Y."/>
            <person name="Chan K.-G."/>
        </authorList>
    </citation>
    <scope>NUCLEOTIDE SEQUENCE [LARGE SCALE GENOMIC DNA]</scope>
    <source>
        <strain evidence="3">CI_885</strain>
    </source>
</reference>
<dbReference type="PATRIC" id="fig|253.9.peg.1947"/>
<evidence type="ECO:0000256" key="1">
    <source>
        <dbReference type="SAM" id="Phobius"/>
    </source>
</evidence>
<dbReference type="RefSeq" id="WP_062702656.1">
    <property type="nucleotide sequence ID" value="NZ_LJOD01000018.1"/>
</dbReference>
<proteinExistence type="predicted"/>
<dbReference type="Proteomes" id="UP000037953">
    <property type="component" value="Unassembled WGS sequence"/>
</dbReference>
<sequence>MPTDPFVYFFYAIPAFFVVSGIFFFIQKDKIIEKYKQPDAVILKNINGTMSTVIKSSLSYNKSFQWCSFEILMNQNSMFLFRRNFYIIPRGCINLRFKSDVKNTRNPTVLREFKINASSVELIYYPDYMINAKRTISLNGLNEEQILLFQKALNKQT</sequence>
<keyword evidence="1" id="KW-0472">Membrane</keyword>
<gene>
    <name evidence="2" type="ORF">AOB46_19860</name>
</gene>
<name>A0A0N0IU85_CHRID</name>
<feature type="transmembrane region" description="Helical" evidence="1">
    <location>
        <begin position="6"/>
        <end position="26"/>
    </location>
</feature>